<sequence length="386" mass="45907">MVKLNFELLLKAKNDEQGAKRLFYESVQNFELFEIDRKNQVLSYKNKTGVNLDFNFKIAKAENILFVKLAAETSIHWQHMKIYDEFISKIKYVLSPDFEITFLSKNLSKYYADKCNPILYDYEENLRQLFYLIAHFNEIQDMTKRISQKTNESLNTTVENLNLHELEKLFFEKFWIYKGDKTYESIDIENGKNIIDKISNLNEIPKFLSTWELFLNPVLKTDTFESIDITKIRELRNKVAHHKEISHENWRYCKDDVVKVVKVLENIKTKIIRNKFFEYEHHDISEMINKLSNVFNMINKQFKNMDISSSVSKMLEGTKISIPSVQVHQPIPMIKNIIPNFDSMNLMMKSSIIMNQFANSLRTYDNRAKIIESWNHMNNLADREQE</sequence>
<reference evidence="1 2" key="1">
    <citation type="submission" date="2020-04" db="EMBL/GenBank/DDBJ databases">
        <title>MicrobeNet Type strains.</title>
        <authorList>
            <person name="Nicholson A.C."/>
        </authorList>
    </citation>
    <scope>NUCLEOTIDE SEQUENCE [LARGE SCALE GENOMIC DNA]</scope>
    <source>
        <strain evidence="1 2">CCUG 61472</strain>
    </source>
</reference>
<comment type="caution">
    <text evidence="1">The sequence shown here is derived from an EMBL/GenBank/DDBJ whole genome shotgun (WGS) entry which is preliminary data.</text>
</comment>
<name>A0A7X6N1J4_9LACO</name>
<gene>
    <name evidence="1" type="ORF">HF964_01050</name>
</gene>
<evidence type="ECO:0008006" key="3">
    <source>
        <dbReference type="Google" id="ProtNLM"/>
    </source>
</evidence>
<protein>
    <recommendedName>
        <fullName evidence="3">Apea-like HEPN domain-containing protein</fullName>
    </recommendedName>
</protein>
<organism evidence="1 2">
    <name type="scientific">Periweissella fabalis</name>
    <dbReference type="NCBI Taxonomy" id="1070421"/>
    <lineage>
        <taxon>Bacteria</taxon>
        <taxon>Bacillati</taxon>
        <taxon>Bacillota</taxon>
        <taxon>Bacilli</taxon>
        <taxon>Lactobacillales</taxon>
        <taxon>Lactobacillaceae</taxon>
        <taxon>Periweissella</taxon>
    </lineage>
</organism>
<evidence type="ECO:0000313" key="1">
    <source>
        <dbReference type="EMBL" id="NKZ23400.1"/>
    </source>
</evidence>
<dbReference type="EMBL" id="JAAXPN010000001">
    <property type="protein sequence ID" value="NKZ23400.1"/>
    <property type="molecule type" value="Genomic_DNA"/>
</dbReference>
<accession>A0A7X6N1J4</accession>
<dbReference type="AlphaFoldDB" id="A0A7X6N1J4"/>
<proteinExistence type="predicted"/>
<evidence type="ECO:0000313" key="2">
    <source>
        <dbReference type="Proteomes" id="UP000549765"/>
    </source>
</evidence>
<dbReference type="RefSeq" id="WP_168721198.1">
    <property type="nucleotide sequence ID" value="NZ_JAAXPN010000001.1"/>
</dbReference>
<dbReference type="Proteomes" id="UP000549765">
    <property type="component" value="Unassembled WGS sequence"/>
</dbReference>
<keyword evidence="2" id="KW-1185">Reference proteome</keyword>